<name>A0A0G3CHJ3_METBA</name>
<dbReference type="PATRIC" id="fig|796385.3.peg.2923"/>
<feature type="transmembrane region" description="Helical" evidence="1">
    <location>
        <begin position="42"/>
        <end position="63"/>
    </location>
</feature>
<evidence type="ECO:0000313" key="2">
    <source>
        <dbReference type="EMBL" id="AKJ39393.1"/>
    </source>
</evidence>
<dbReference type="EMBL" id="CP008746">
    <property type="protein sequence ID" value="AKJ39393.1"/>
    <property type="molecule type" value="Genomic_DNA"/>
</dbReference>
<proteinExistence type="predicted"/>
<dbReference type="Proteomes" id="UP000035331">
    <property type="component" value="Chromosome"/>
</dbReference>
<keyword evidence="1" id="KW-1133">Transmembrane helix</keyword>
<evidence type="ECO:0000313" key="3">
    <source>
        <dbReference type="Proteomes" id="UP000035331"/>
    </source>
</evidence>
<gene>
    <name evidence="2" type="ORF">MCM1_2376</name>
</gene>
<reference evidence="3" key="1">
    <citation type="submission" date="2014-06" db="EMBL/GenBank/DDBJ databases">
        <title>The complete genome sequence of Methanosarcina barkeri CM1.</title>
        <authorList>
            <consortium name="Pastoral Greenhouse Gas Research Consortium"/>
            <person name="Lambie S.C."/>
            <person name="Leahy S.C."/>
            <person name="Kelly W.J."/>
            <person name="Li D."/>
            <person name="Reilly K."/>
            <person name="Attwood G.T."/>
            <person name="Altermann E."/>
        </authorList>
    </citation>
    <scope>NUCLEOTIDE SEQUENCE [LARGE SCALE GENOMIC DNA]</scope>
    <source>
        <strain evidence="3">CM1</strain>
    </source>
</reference>
<keyword evidence="1" id="KW-0812">Transmembrane</keyword>
<protein>
    <submittedName>
        <fullName evidence="2">Uncharacterized protein</fullName>
    </submittedName>
</protein>
<organism evidence="2 3">
    <name type="scientific">Methanosarcina barkeri CM1</name>
    <dbReference type="NCBI Taxonomy" id="796385"/>
    <lineage>
        <taxon>Archaea</taxon>
        <taxon>Methanobacteriati</taxon>
        <taxon>Methanobacteriota</taxon>
        <taxon>Stenosarchaea group</taxon>
        <taxon>Methanomicrobia</taxon>
        <taxon>Methanosarcinales</taxon>
        <taxon>Methanosarcinaceae</taxon>
        <taxon>Methanosarcina</taxon>
    </lineage>
</organism>
<accession>A0A0G3CHJ3</accession>
<keyword evidence="1" id="KW-0472">Membrane</keyword>
<reference evidence="2 3" key="2">
    <citation type="journal article" date="2015" name="Stand. Genomic Sci.">
        <title>The complete genome sequence of the rumen methanogen Methanosarcina barkeri CM1.</title>
        <authorList>
            <person name="Lambie S.C."/>
            <person name="Kelly W.J."/>
            <person name="Leahy S.C."/>
            <person name="Li D."/>
            <person name="Reilly K."/>
            <person name="McAllister T.A."/>
            <person name="Valle E.R."/>
            <person name="Attwood G.T."/>
            <person name="Altermann E."/>
        </authorList>
    </citation>
    <scope>NUCLEOTIDE SEQUENCE [LARGE SCALE GENOMIC DNA]</scope>
    <source>
        <strain evidence="2 3">CM1</strain>
    </source>
</reference>
<evidence type="ECO:0000256" key="1">
    <source>
        <dbReference type="SAM" id="Phobius"/>
    </source>
</evidence>
<sequence>MFFLFFYIIIKLDIFLCFKDIFCSLSDNIFCSSNLILLYFDLTYLIFTILFYISISFFISLLIRKTSRPASTSLIISCLTVSLFKKSLSEKPINEVVSLITSLFKKGLSEKPINEVVSLITSLFKKGLSEKPINEVVSVIKWLNG</sequence>
<dbReference type="AlphaFoldDB" id="A0A0G3CHJ3"/>